<dbReference type="InterPro" id="IPR011990">
    <property type="entry name" value="TPR-like_helical_dom_sf"/>
</dbReference>
<name>X0Z8B4_9ZZZZ</name>
<dbReference type="PROSITE" id="PS50005">
    <property type="entry name" value="TPR"/>
    <property type="match status" value="2"/>
</dbReference>
<dbReference type="Gene3D" id="1.25.40.10">
    <property type="entry name" value="Tetratricopeptide repeat domain"/>
    <property type="match status" value="2"/>
</dbReference>
<evidence type="ECO:0000256" key="1">
    <source>
        <dbReference type="ARBA" id="ARBA00022737"/>
    </source>
</evidence>
<dbReference type="Pfam" id="PF13424">
    <property type="entry name" value="TPR_12"/>
    <property type="match status" value="1"/>
</dbReference>
<dbReference type="AlphaFoldDB" id="X0Z8B4"/>
<reference evidence="3" key="1">
    <citation type="journal article" date="2014" name="Front. Microbiol.">
        <title>High frequency of phylogenetically diverse reductive dehalogenase-homologous genes in deep subseafloor sedimentary metagenomes.</title>
        <authorList>
            <person name="Kawai M."/>
            <person name="Futagami T."/>
            <person name="Toyoda A."/>
            <person name="Takaki Y."/>
            <person name="Nishi S."/>
            <person name="Hori S."/>
            <person name="Arai W."/>
            <person name="Tsubouchi T."/>
            <person name="Morono Y."/>
            <person name="Uchiyama I."/>
            <person name="Ito T."/>
            <person name="Fujiyama A."/>
            <person name="Inagaki F."/>
            <person name="Takami H."/>
        </authorList>
    </citation>
    <scope>NUCLEOTIDE SEQUENCE</scope>
    <source>
        <strain evidence="3">Expedition CK06-06</strain>
    </source>
</reference>
<dbReference type="SUPFAM" id="SSF48452">
    <property type="entry name" value="TPR-like"/>
    <property type="match status" value="2"/>
</dbReference>
<comment type="caution">
    <text evidence="3">The sequence shown here is derived from an EMBL/GenBank/DDBJ whole genome shotgun (WGS) entry which is preliminary data.</text>
</comment>
<keyword evidence="2" id="KW-0802">TPR repeat</keyword>
<proteinExistence type="predicted"/>
<dbReference type="PANTHER" id="PTHR45641:SF19">
    <property type="entry name" value="NEPHROCYSTIN-3"/>
    <property type="match status" value="1"/>
</dbReference>
<organism evidence="3">
    <name type="scientific">marine sediment metagenome</name>
    <dbReference type="NCBI Taxonomy" id="412755"/>
    <lineage>
        <taxon>unclassified sequences</taxon>
        <taxon>metagenomes</taxon>
        <taxon>ecological metagenomes</taxon>
    </lineage>
</organism>
<dbReference type="SMART" id="SM00028">
    <property type="entry name" value="TPR"/>
    <property type="match status" value="3"/>
</dbReference>
<sequence>MKSLADDFSKGRLRRELLLFKSWIQFFKANYNGAEELAQESLKLTKEQKLGSKLDLAINYFLLGFIGLAQGNQTKALDYAMKSLKRNKELNLAVAIAEDYSFIARIYRLEGDYDQALHYCKKSLSIAEITKQKKLEVLRILSEVYYHKSEFNKAIKYLQQALALSEELNVPFQIINNLCLLGYFYRFSKFSLALEYFERSLMLSEKWGYILGEAHSLSLLITAYIDENSRGIANRYLSRLSELFDKTKDKGEVDISFLYLFSKAYMMKTSTMMHDHVEAQALFKKLIDYISANPAGIEDYLFYSLGNLCDLLLEELSIYNDPKILGELLPLITKSIDIAETGRNYFWLVKIKSLQAKLALIQMNIKEAKKLMVEAQHIAELHGLHSLAWGISSDHDKLLEQVDVWEIVKREKSSIGERIKLASINKTIDRIQGKSALEPPELVDEQSTVLLILSEGGVLVFSYPFSDEWRVDEDLFSSFLSAFASFGTEFFSKGLDRVKFGDDILLMESIGSISFCYLYKGQTYLAKQKLVKFIEELQGNSLLWQDIENLGGN</sequence>
<dbReference type="PANTHER" id="PTHR45641">
    <property type="entry name" value="TETRATRICOPEPTIDE REPEAT PROTEIN (AFU_ORTHOLOGUE AFUA_6G03870)"/>
    <property type="match status" value="1"/>
</dbReference>
<gene>
    <name evidence="3" type="ORF">S01H4_13289</name>
</gene>
<dbReference type="InterPro" id="IPR019734">
    <property type="entry name" value="TPR_rpt"/>
</dbReference>
<evidence type="ECO:0000256" key="2">
    <source>
        <dbReference type="ARBA" id="ARBA00022803"/>
    </source>
</evidence>
<evidence type="ECO:0000313" key="3">
    <source>
        <dbReference type="EMBL" id="GAG54607.1"/>
    </source>
</evidence>
<dbReference type="EMBL" id="BART01005863">
    <property type="protein sequence ID" value="GAG54607.1"/>
    <property type="molecule type" value="Genomic_DNA"/>
</dbReference>
<accession>X0Z8B4</accession>
<protein>
    <submittedName>
        <fullName evidence="3">Uncharacterized protein</fullName>
    </submittedName>
</protein>
<keyword evidence="1" id="KW-0677">Repeat</keyword>